<dbReference type="OrthoDB" id="3789175at2759"/>
<sequence>MKATQIIALFLPVVLSYQNDDKICSDEFIDLINNQHSTWVAHDNFDKNTSIEDIQKLLGAKIREPNLRYAKAFKHSENIQVPNSFDARDHWKECSDVISTIVDQSGCGSCWAVAAASAMSDRRCIASNGKLKIPVSAEDLTSCCSSCGEGCGGGDPEKAWEYWQETGISTGGLYGSNQGCRPYSLFPCSTSCNIKYDTPACKHKCDNPELNYTSELTFGEGSVNYFNSVEDIKKEILTNGPVEASFAVYRDFFCYKTGVYQHVAGDLQNGHAVRVLGWGEENGTPYWLVANSWNTLWGDKGLFKIILGKNEGGFEDSMVAALPKI</sequence>
<feature type="domain" description="Peptidase C1A papain C-terminal" evidence="9">
    <location>
        <begin position="81"/>
        <end position="322"/>
    </location>
</feature>
<proteinExistence type="inferred from homology"/>
<keyword evidence="2" id="KW-0645">Protease</keyword>
<evidence type="ECO:0000313" key="11">
    <source>
        <dbReference type="Proteomes" id="UP001153709"/>
    </source>
</evidence>
<keyword evidence="5" id="KW-0788">Thiol protease</keyword>
<dbReference type="InterPro" id="IPR013128">
    <property type="entry name" value="Peptidase_C1A"/>
</dbReference>
<feature type="signal peptide" evidence="8">
    <location>
        <begin position="1"/>
        <end position="16"/>
    </location>
</feature>
<dbReference type="SUPFAM" id="SSF54001">
    <property type="entry name" value="Cysteine proteinases"/>
    <property type="match status" value="1"/>
</dbReference>
<dbReference type="InterPro" id="IPR000668">
    <property type="entry name" value="Peptidase_C1A_C"/>
</dbReference>
<dbReference type="CDD" id="cd02620">
    <property type="entry name" value="Peptidase_C1A_CathepsinB"/>
    <property type="match status" value="1"/>
</dbReference>
<reference evidence="10" key="1">
    <citation type="submission" date="2022-01" db="EMBL/GenBank/DDBJ databases">
        <authorList>
            <person name="King R."/>
        </authorList>
    </citation>
    <scope>NUCLEOTIDE SEQUENCE</scope>
</reference>
<evidence type="ECO:0000256" key="7">
    <source>
        <dbReference type="ARBA" id="ARBA00023157"/>
    </source>
</evidence>
<evidence type="ECO:0000256" key="1">
    <source>
        <dbReference type="ARBA" id="ARBA00008455"/>
    </source>
</evidence>
<dbReference type="InterPro" id="IPR025661">
    <property type="entry name" value="Pept_asp_AS"/>
</dbReference>
<dbReference type="FunFam" id="3.90.70.10:FF:000031">
    <property type="entry name" value="Cathepsin B"/>
    <property type="match status" value="1"/>
</dbReference>
<dbReference type="Pfam" id="PF08127">
    <property type="entry name" value="Propeptide_C1"/>
    <property type="match status" value="1"/>
</dbReference>
<evidence type="ECO:0000256" key="6">
    <source>
        <dbReference type="ARBA" id="ARBA00023145"/>
    </source>
</evidence>
<dbReference type="PRINTS" id="PR00705">
    <property type="entry name" value="PAPAIN"/>
</dbReference>
<keyword evidence="6" id="KW-0865">Zymogen</keyword>
<dbReference type="Gene3D" id="3.90.70.10">
    <property type="entry name" value="Cysteine proteinases"/>
    <property type="match status" value="1"/>
</dbReference>
<evidence type="ECO:0000256" key="4">
    <source>
        <dbReference type="ARBA" id="ARBA00022801"/>
    </source>
</evidence>
<evidence type="ECO:0000256" key="5">
    <source>
        <dbReference type="ARBA" id="ARBA00022807"/>
    </source>
</evidence>
<dbReference type="PROSITE" id="PS00639">
    <property type="entry name" value="THIOL_PROTEASE_HIS"/>
    <property type="match status" value="1"/>
</dbReference>
<dbReference type="InterPro" id="IPR038765">
    <property type="entry name" value="Papain-like_cys_pep_sf"/>
</dbReference>
<dbReference type="GO" id="GO:0004197">
    <property type="term" value="F:cysteine-type endopeptidase activity"/>
    <property type="evidence" value="ECO:0007669"/>
    <property type="project" value="InterPro"/>
</dbReference>
<gene>
    <name evidence="10" type="ORF">DIABBA_LOCUS3899</name>
</gene>
<dbReference type="PROSITE" id="PS00640">
    <property type="entry name" value="THIOL_PROTEASE_ASN"/>
    <property type="match status" value="1"/>
</dbReference>
<dbReference type="EMBL" id="OU898277">
    <property type="protein sequence ID" value="CAH1260857.1"/>
    <property type="molecule type" value="Genomic_DNA"/>
</dbReference>
<evidence type="ECO:0000256" key="3">
    <source>
        <dbReference type="ARBA" id="ARBA00022729"/>
    </source>
</evidence>
<keyword evidence="3 8" id="KW-0732">Signal</keyword>
<evidence type="ECO:0000256" key="2">
    <source>
        <dbReference type="ARBA" id="ARBA00022670"/>
    </source>
</evidence>
<evidence type="ECO:0000313" key="10">
    <source>
        <dbReference type="EMBL" id="CAH1260857.1"/>
    </source>
</evidence>
<comment type="similarity">
    <text evidence="1">Belongs to the peptidase C1 family.</text>
</comment>
<dbReference type="InterPro" id="IPR012599">
    <property type="entry name" value="Propeptide_C1A"/>
</dbReference>
<dbReference type="GO" id="GO:0006508">
    <property type="term" value="P:proteolysis"/>
    <property type="evidence" value="ECO:0007669"/>
    <property type="project" value="UniProtKB-KW"/>
</dbReference>
<keyword evidence="11" id="KW-1185">Reference proteome</keyword>
<evidence type="ECO:0000256" key="8">
    <source>
        <dbReference type="SAM" id="SignalP"/>
    </source>
</evidence>
<protein>
    <recommendedName>
        <fullName evidence="9">Peptidase C1A papain C-terminal domain-containing protein</fullName>
    </recommendedName>
</protein>
<evidence type="ECO:0000259" key="9">
    <source>
        <dbReference type="SMART" id="SM00645"/>
    </source>
</evidence>
<accession>A0A9P0GSV3</accession>
<feature type="chain" id="PRO_5040282112" description="Peptidase C1A papain C-terminal domain-containing protein" evidence="8">
    <location>
        <begin position="17"/>
        <end position="325"/>
    </location>
</feature>
<dbReference type="InterPro" id="IPR025660">
    <property type="entry name" value="Pept_his_AS"/>
</dbReference>
<dbReference type="PROSITE" id="PS00139">
    <property type="entry name" value="THIOL_PROTEASE_CYS"/>
    <property type="match status" value="1"/>
</dbReference>
<dbReference type="Pfam" id="PF00112">
    <property type="entry name" value="Peptidase_C1"/>
    <property type="match status" value="1"/>
</dbReference>
<keyword evidence="4" id="KW-0378">Hydrolase</keyword>
<keyword evidence="7" id="KW-1015">Disulfide bond</keyword>
<dbReference type="Proteomes" id="UP001153709">
    <property type="component" value="Chromosome 2"/>
</dbReference>
<dbReference type="InterPro" id="IPR000169">
    <property type="entry name" value="Pept_cys_AS"/>
</dbReference>
<dbReference type="SMART" id="SM00645">
    <property type="entry name" value="Pept_C1"/>
    <property type="match status" value="1"/>
</dbReference>
<dbReference type="AlphaFoldDB" id="A0A9P0GSV3"/>
<organism evidence="10 11">
    <name type="scientific">Diabrotica balteata</name>
    <name type="common">Banded cucumber beetle</name>
    <dbReference type="NCBI Taxonomy" id="107213"/>
    <lineage>
        <taxon>Eukaryota</taxon>
        <taxon>Metazoa</taxon>
        <taxon>Ecdysozoa</taxon>
        <taxon>Arthropoda</taxon>
        <taxon>Hexapoda</taxon>
        <taxon>Insecta</taxon>
        <taxon>Pterygota</taxon>
        <taxon>Neoptera</taxon>
        <taxon>Endopterygota</taxon>
        <taxon>Coleoptera</taxon>
        <taxon>Polyphaga</taxon>
        <taxon>Cucujiformia</taxon>
        <taxon>Chrysomeloidea</taxon>
        <taxon>Chrysomelidae</taxon>
        <taxon>Galerucinae</taxon>
        <taxon>Diabroticina</taxon>
        <taxon>Diabroticites</taxon>
        <taxon>Diabrotica</taxon>
    </lineage>
</organism>
<dbReference type="PANTHER" id="PTHR12411">
    <property type="entry name" value="CYSTEINE PROTEASE FAMILY C1-RELATED"/>
    <property type="match status" value="1"/>
</dbReference>
<name>A0A9P0GSV3_DIABA</name>